<dbReference type="Proteomes" id="UP001458880">
    <property type="component" value="Unassembled WGS sequence"/>
</dbReference>
<name>A0AAW1JV99_POPJA</name>
<keyword evidence="2" id="KW-1185">Reference proteome</keyword>
<evidence type="ECO:0000313" key="2">
    <source>
        <dbReference type="Proteomes" id="UP001458880"/>
    </source>
</evidence>
<evidence type="ECO:0000313" key="1">
    <source>
        <dbReference type="EMBL" id="KAK9708164.1"/>
    </source>
</evidence>
<accession>A0AAW1JV99</accession>
<dbReference type="PANTHER" id="PTHR33776">
    <property type="entry name" value="ENDO/EXONUCLEASE/PHOSPHATASE DOMAIN-CONTAINING PROTEIN"/>
    <property type="match status" value="1"/>
</dbReference>
<gene>
    <name evidence="1" type="ORF">QE152_g27382</name>
</gene>
<dbReference type="SUPFAM" id="SSF56219">
    <property type="entry name" value="DNase I-like"/>
    <property type="match status" value="1"/>
</dbReference>
<dbReference type="Gene3D" id="3.60.10.10">
    <property type="entry name" value="Endonuclease/exonuclease/phosphatase"/>
    <property type="match status" value="1"/>
</dbReference>
<organism evidence="1 2">
    <name type="scientific">Popillia japonica</name>
    <name type="common">Japanese beetle</name>
    <dbReference type="NCBI Taxonomy" id="7064"/>
    <lineage>
        <taxon>Eukaryota</taxon>
        <taxon>Metazoa</taxon>
        <taxon>Ecdysozoa</taxon>
        <taxon>Arthropoda</taxon>
        <taxon>Hexapoda</taxon>
        <taxon>Insecta</taxon>
        <taxon>Pterygota</taxon>
        <taxon>Neoptera</taxon>
        <taxon>Endopterygota</taxon>
        <taxon>Coleoptera</taxon>
        <taxon>Polyphaga</taxon>
        <taxon>Scarabaeiformia</taxon>
        <taxon>Scarabaeidae</taxon>
        <taxon>Rutelinae</taxon>
        <taxon>Popillia</taxon>
    </lineage>
</organism>
<reference evidence="1 2" key="1">
    <citation type="journal article" date="2024" name="BMC Genomics">
        <title>De novo assembly and annotation of Popillia japonica's genome with initial clues to its potential as an invasive pest.</title>
        <authorList>
            <person name="Cucini C."/>
            <person name="Boschi S."/>
            <person name="Funari R."/>
            <person name="Cardaioli E."/>
            <person name="Iannotti N."/>
            <person name="Marturano G."/>
            <person name="Paoli F."/>
            <person name="Bruttini M."/>
            <person name="Carapelli A."/>
            <person name="Frati F."/>
            <person name="Nardi F."/>
        </authorList>
    </citation>
    <scope>NUCLEOTIDE SEQUENCE [LARGE SCALE GENOMIC DNA]</scope>
    <source>
        <strain evidence="1">DMR45628</strain>
    </source>
</reference>
<comment type="caution">
    <text evidence="1">The sequence shown here is derived from an EMBL/GenBank/DDBJ whole genome shotgun (WGS) entry which is preliminary data.</text>
</comment>
<proteinExistence type="predicted"/>
<evidence type="ECO:0008006" key="3">
    <source>
        <dbReference type="Google" id="ProtNLM"/>
    </source>
</evidence>
<protein>
    <recommendedName>
        <fullName evidence="3">Endonuclease/exonuclease/phosphatase domain-containing protein</fullName>
    </recommendedName>
</protein>
<dbReference type="InterPro" id="IPR036691">
    <property type="entry name" value="Endo/exonu/phosph_ase_sf"/>
</dbReference>
<dbReference type="PANTHER" id="PTHR33776:SF3">
    <property type="entry name" value="PHD-TYPE DOMAIN-CONTAINING PROTEIN"/>
    <property type="match status" value="1"/>
</dbReference>
<dbReference type="EMBL" id="JASPKY010000335">
    <property type="protein sequence ID" value="KAK9708164.1"/>
    <property type="molecule type" value="Genomic_DNA"/>
</dbReference>
<dbReference type="AlphaFoldDB" id="A0AAW1JV99"/>
<sequence>MWVRATRLSRLTYIGVYYRPPNTNFGLFFDEFETSLSEYTALSDCVVCTGDFNINLLDLSDSMVVKVLDLFNTLGVVQLVDMPTRITATSSTLLDWLILGGQVTVQKSGTFGTTFSDHMGVLCNIDLKIQKSPKRSFHTRIFRHFNYDEFVNDLPKDHFTREFLGILTMTNL</sequence>